<dbReference type="EMBL" id="LRPH01000085">
    <property type="protein sequence ID" value="KWU56035.1"/>
    <property type="molecule type" value="Genomic_DNA"/>
</dbReference>
<evidence type="ECO:0000313" key="3">
    <source>
        <dbReference type="Proteomes" id="UP000065797"/>
    </source>
</evidence>
<evidence type="ECO:0000313" key="2">
    <source>
        <dbReference type="EMBL" id="KWU56035.1"/>
    </source>
</evidence>
<dbReference type="Pfam" id="PF00561">
    <property type="entry name" value="Abhydrolase_1"/>
    <property type="match status" value="1"/>
</dbReference>
<protein>
    <submittedName>
        <fullName evidence="2">Alpha/beta hydrolase</fullName>
    </submittedName>
</protein>
<comment type="caution">
    <text evidence="2">The sequence shown here is derived from an EMBL/GenBank/DDBJ whole genome shotgun (WGS) entry which is preliminary data.</text>
</comment>
<dbReference type="PANTHER" id="PTHR43798:SF33">
    <property type="entry name" value="HYDROLASE, PUTATIVE (AFU_ORTHOLOGUE AFUA_2G14860)-RELATED"/>
    <property type="match status" value="1"/>
</dbReference>
<organism evidence="2 3">
    <name type="scientific">Bacillus mycoides</name>
    <dbReference type="NCBI Taxonomy" id="1405"/>
    <lineage>
        <taxon>Bacteria</taxon>
        <taxon>Bacillati</taxon>
        <taxon>Bacillota</taxon>
        <taxon>Bacilli</taxon>
        <taxon>Bacillales</taxon>
        <taxon>Bacillaceae</taxon>
        <taxon>Bacillus</taxon>
        <taxon>Bacillus cereus group</taxon>
    </lineage>
</organism>
<dbReference type="GO" id="GO:0016020">
    <property type="term" value="C:membrane"/>
    <property type="evidence" value="ECO:0007669"/>
    <property type="project" value="TreeGrafter"/>
</dbReference>
<dbReference type="Proteomes" id="UP000065797">
    <property type="component" value="Unassembled WGS sequence"/>
</dbReference>
<dbReference type="PANTHER" id="PTHR43798">
    <property type="entry name" value="MONOACYLGLYCEROL LIPASE"/>
    <property type="match status" value="1"/>
</dbReference>
<dbReference type="GO" id="GO:0016787">
    <property type="term" value="F:hydrolase activity"/>
    <property type="evidence" value="ECO:0007669"/>
    <property type="project" value="UniProtKB-KW"/>
</dbReference>
<proteinExistence type="predicted"/>
<reference evidence="2 3" key="1">
    <citation type="submission" date="2016-01" db="EMBL/GenBank/DDBJ databases">
        <authorList>
            <person name="McClelland M."/>
            <person name="Jain A."/>
            <person name="Saraogi P."/>
            <person name="Mendelson R."/>
            <person name="Westerman R."/>
            <person name="SanMiguel P."/>
            <person name="Csonka L."/>
        </authorList>
    </citation>
    <scope>NUCLEOTIDE SEQUENCE [LARGE SCALE GENOMIC DNA]</scope>
    <source>
        <strain evidence="2 3">PE8-15</strain>
    </source>
</reference>
<dbReference type="InterPro" id="IPR000073">
    <property type="entry name" value="AB_hydrolase_1"/>
</dbReference>
<dbReference type="Gene3D" id="3.40.50.1820">
    <property type="entry name" value="alpha/beta hydrolase"/>
    <property type="match status" value="1"/>
</dbReference>
<dbReference type="InterPro" id="IPR029058">
    <property type="entry name" value="AB_hydrolase_fold"/>
</dbReference>
<dbReference type="InterPro" id="IPR050266">
    <property type="entry name" value="AB_hydrolase_sf"/>
</dbReference>
<gene>
    <name evidence="2" type="ORF">AWW70_24385</name>
</gene>
<feature type="domain" description="AB hydrolase-1" evidence="1">
    <location>
        <begin position="43"/>
        <end position="203"/>
    </location>
</feature>
<dbReference type="PRINTS" id="PR00111">
    <property type="entry name" value="ABHYDROLASE"/>
</dbReference>
<name>A0A109FWG0_BACMY</name>
<dbReference type="SUPFAM" id="SSF53474">
    <property type="entry name" value="alpha/beta-Hydrolases"/>
    <property type="match status" value="1"/>
</dbReference>
<sequence>MCLVYRLYLPKNISSLGGITINRSVEIFGQTVEVYIRGNSKQTVVIQTGMSCSFYDWLPIIEELSQHFTVFSYHRPGYGKSELGNTPRTARQVTKELHMLLNKLHIHEPIILIGHSYGGLCAQHFAMLHEDRLQALLLVDSTSMNLHRLDELHLPVSDQTDSDDMWLQKYHTYSNMDADALYNELKSMLGNTTKQHIKFSTSPSLYKATAAELSEWKYCACSIKKQHKALEIPLIVIGRDPQYSVAQLIEGGMPKEEATQLEAMWQELIREQLHISINSQYILAEHASHGIENDRPDTIIEAIHSLSIKKGSN</sequence>
<keyword evidence="2" id="KW-0378">Hydrolase</keyword>
<accession>A0A109FWG0</accession>
<dbReference type="AlphaFoldDB" id="A0A109FWG0"/>
<dbReference type="RefSeq" id="WP_060751577.1">
    <property type="nucleotide sequence ID" value="NZ_LRPH01000085.1"/>
</dbReference>
<evidence type="ECO:0000259" key="1">
    <source>
        <dbReference type="Pfam" id="PF00561"/>
    </source>
</evidence>